<evidence type="ECO:0000313" key="2">
    <source>
        <dbReference type="EMBL" id="OEO31616.1"/>
    </source>
</evidence>
<gene>
    <name evidence="2" type="ORF">VW23_015405</name>
</gene>
<organism evidence="2 3">
    <name type="scientific">Devosia insulae DS-56</name>
    <dbReference type="NCBI Taxonomy" id="1116389"/>
    <lineage>
        <taxon>Bacteria</taxon>
        <taxon>Pseudomonadati</taxon>
        <taxon>Pseudomonadota</taxon>
        <taxon>Alphaproteobacteria</taxon>
        <taxon>Hyphomicrobiales</taxon>
        <taxon>Devosiaceae</taxon>
        <taxon>Devosia</taxon>
    </lineage>
</organism>
<dbReference type="SUPFAM" id="SSF54909">
    <property type="entry name" value="Dimeric alpha+beta barrel"/>
    <property type="match status" value="1"/>
</dbReference>
<evidence type="ECO:0000313" key="3">
    <source>
        <dbReference type="Proteomes" id="UP000095463"/>
    </source>
</evidence>
<dbReference type="PROSITE" id="PS51502">
    <property type="entry name" value="S_R_A_B_BARREL"/>
    <property type="match status" value="1"/>
</dbReference>
<sequence>MIRHIVFFTAKPANLDAVVEGLNLLGQIPHSLHFEVTRNSKVDQFGNDVDVVVYAEFADETALAAYKAHPLYAEATRRVRPLRELRFAADVPAREASVAMRRSA</sequence>
<reference evidence="2 3" key="1">
    <citation type="journal article" date="2015" name="Genome Announc.">
        <title>Genome Assemblies of Three Soil-Associated Devosia species: D. insulae, D. limi, and D. soli.</title>
        <authorList>
            <person name="Hassan Y.I."/>
            <person name="Lepp D."/>
            <person name="Zhou T."/>
        </authorList>
    </citation>
    <scope>NUCLEOTIDE SEQUENCE [LARGE SCALE GENOMIC DNA]</scope>
    <source>
        <strain evidence="2 3">DS-56</strain>
    </source>
</reference>
<dbReference type="RefSeq" id="WP_069909211.1">
    <property type="nucleotide sequence ID" value="NZ_LAJE02000152.1"/>
</dbReference>
<dbReference type="SMART" id="SM00886">
    <property type="entry name" value="Dabb"/>
    <property type="match status" value="1"/>
</dbReference>
<dbReference type="Pfam" id="PF07876">
    <property type="entry name" value="Dabb"/>
    <property type="match status" value="1"/>
</dbReference>
<dbReference type="Gene3D" id="3.30.70.100">
    <property type="match status" value="1"/>
</dbReference>
<evidence type="ECO:0000259" key="1">
    <source>
        <dbReference type="PROSITE" id="PS51502"/>
    </source>
</evidence>
<protein>
    <submittedName>
        <fullName evidence="2">Stress responsive protein</fullName>
    </submittedName>
</protein>
<dbReference type="InterPro" id="IPR011008">
    <property type="entry name" value="Dimeric_a/b-barrel"/>
</dbReference>
<name>A0A1E5XSN9_9HYPH</name>
<dbReference type="InterPro" id="IPR013097">
    <property type="entry name" value="Dabb"/>
</dbReference>
<comment type="caution">
    <text evidence="2">The sequence shown here is derived from an EMBL/GenBank/DDBJ whole genome shotgun (WGS) entry which is preliminary data.</text>
</comment>
<dbReference type="OrthoDB" id="9813140at2"/>
<feature type="domain" description="Stress-response A/B barrel" evidence="1">
    <location>
        <begin position="2"/>
        <end position="91"/>
    </location>
</feature>
<proteinExistence type="predicted"/>
<dbReference type="Proteomes" id="UP000095463">
    <property type="component" value="Unassembled WGS sequence"/>
</dbReference>
<dbReference type="EMBL" id="LAJE02000152">
    <property type="protein sequence ID" value="OEO31616.1"/>
    <property type="molecule type" value="Genomic_DNA"/>
</dbReference>
<accession>A0A1E5XSN9</accession>
<keyword evidence="3" id="KW-1185">Reference proteome</keyword>
<dbReference type="AlphaFoldDB" id="A0A1E5XSN9"/>